<dbReference type="CDD" id="cd06170">
    <property type="entry name" value="LuxR_C_like"/>
    <property type="match status" value="1"/>
</dbReference>
<dbReference type="SUPFAM" id="SSF46894">
    <property type="entry name" value="C-terminal effector domain of the bipartite response regulators"/>
    <property type="match status" value="1"/>
</dbReference>
<dbReference type="Pfam" id="PF00072">
    <property type="entry name" value="Response_reg"/>
    <property type="match status" value="1"/>
</dbReference>
<dbReference type="Pfam" id="PF00196">
    <property type="entry name" value="GerE"/>
    <property type="match status" value="1"/>
</dbReference>
<dbReference type="FunFam" id="3.40.50.2300:FF:000018">
    <property type="entry name" value="DNA-binding transcriptional regulator NtrC"/>
    <property type="match status" value="1"/>
</dbReference>
<evidence type="ECO:0000256" key="2">
    <source>
        <dbReference type="ARBA" id="ARBA00023012"/>
    </source>
</evidence>
<evidence type="ECO:0000256" key="1">
    <source>
        <dbReference type="ARBA" id="ARBA00022553"/>
    </source>
</evidence>
<keyword evidence="5" id="KW-0804">Transcription</keyword>
<keyword evidence="4" id="KW-0238">DNA-binding</keyword>
<dbReference type="SMART" id="SM00421">
    <property type="entry name" value="HTH_LUXR"/>
    <property type="match status" value="1"/>
</dbReference>
<dbReference type="GO" id="GO:0005829">
    <property type="term" value="C:cytosol"/>
    <property type="evidence" value="ECO:0007669"/>
    <property type="project" value="TreeGrafter"/>
</dbReference>
<evidence type="ECO:0000256" key="3">
    <source>
        <dbReference type="ARBA" id="ARBA00023015"/>
    </source>
</evidence>
<dbReference type="AlphaFoldDB" id="A0A844B0H1"/>
<dbReference type="Gene3D" id="1.10.10.10">
    <property type="entry name" value="Winged helix-like DNA-binding domain superfamily/Winged helix DNA-binding domain"/>
    <property type="match status" value="1"/>
</dbReference>
<dbReference type="InterPro" id="IPR000792">
    <property type="entry name" value="Tscrpt_reg_LuxR_C"/>
</dbReference>
<evidence type="ECO:0000259" key="7">
    <source>
        <dbReference type="PROSITE" id="PS50043"/>
    </source>
</evidence>
<dbReference type="SMART" id="SM00448">
    <property type="entry name" value="REC"/>
    <property type="match status" value="1"/>
</dbReference>
<organism evidence="9 10">
    <name type="scientific">Tritonibacter aquimaris</name>
    <dbReference type="NCBI Taxonomy" id="2663379"/>
    <lineage>
        <taxon>Bacteria</taxon>
        <taxon>Pseudomonadati</taxon>
        <taxon>Pseudomonadota</taxon>
        <taxon>Alphaproteobacteria</taxon>
        <taxon>Rhodobacterales</taxon>
        <taxon>Paracoccaceae</taxon>
        <taxon>Tritonibacter</taxon>
    </lineage>
</organism>
<dbReference type="InterPro" id="IPR016032">
    <property type="entry name" value="Sig_transdc_resp-reg_C-effctor"/>
</dbReference>
<dbReference type="PANTHER" id="PTHR48111">
    <property type="entry name" value="REGULATOR OF RPOS"/>
    <property type="match status" value="1"/>
</dbReference>
<keyword evidence="10" id="KW-1185">Reference proteome</keyword>
<evidence type="ECO:0000259" key="8">
    <source>
        <dbReference type="PROSITE" id="PS50110"/>
    </source>
</evidence>
<evidence type="ECO:0000256" key="4">
    <source>
        <dbReference type="ARBA" id="ARBA00023125"/>
    </source>
</evidence>
<dbReference type="GO" id="GO:0000156">
    <property type="term" value="F:phosphorelay response regulator activity"/>
    <property type="evidence" value="ECO:0007669"/>
    <property type="project" value="TreeGrafter"/>
</dbReference>
<dbReference type="InterPro" id="IPR039420">
    <property type="entry name" value="WalR-like"/>
</dbReference>
<dbReference type="InterPro" id="IPR011006">
    <property type="entry name" value="CheY-like_superfamily"/>
</dbReference>
<keyword evidence="1 6" id="KW-0597">Phosphoprotein</keyword>
<dbReference type="GO" id="GO:0032993">
    <property type="term" value="C:protein-DNA complex"/>
    <property type="evidence" value="ECO:0007669"/>
    <property type="project" value="TreeGrafter"/>
</dbReference>
<dbReference type="InterPro" id="IPR036388">
    <property type="entry name" value="WH-like_DNA-bd_sf"/>
</dbReference>
<dbReference type="PROSITE" id="PS50110">
    <property type="entry name" value="RESPONSE_REGULATORY"/>
    <property type="match status" value="1"/>
</dbReference>
<dbReference type="Proteomes" id="UP000436694">
    <property type="component" value="Unassembled WGS sequence"/>
</dbReference>
<dbReference type="PANTHER" id="PTHR48111:SF56">
    <property type="entry name" value="TETRATHIONATE RESPONSE REGULATORY PROTEIN TTRR"/>
    <property type="match status" value="1"/>
</dbReference>
<name>A0A844B0H1_9RHOB</name>
<dbReference type="GO" id="GO:0000976">
    <property type="term" value="F:transcription cis-regulatory region binding"/>
    <property type="evidence" value="ECO:0007669"/>
    <property type="project" value="TreeGrafter"/>
</dbReference>
<dbReference type="EMBL" id="WIXK01000008">
    <property type="protein sequence ID" value="MQY43782.1"/>
    <property type="molecule type" value="Genomic_DNA"/>
</dbReference>
<feature type="modified residue" description="4-aspartylphosphate" evidence="6">
    <location>
        <position position="59"/>
    </location>
</feature>
<comment type="caution">
    <text evidence="9">The sequence shown here is derived from an EMBL/GenBank/DDBJ whole genome shotgun (WGS) entry which is preliminary data.</text>
</comment>
<keyword evidence="3" id="KW-0805">Transcription regulation</keyword>
<gene>
    <name evidence="9" type="ORF">GG681_14145</name>
</gene>
<feature type="domain" description="Response regulatory" evidence="8">
    <location>
        <begin position="10"/>
        <end position="124"/>
    </location>
</feature>
<evidence type="ECO:0000256" key="5">
    <source>
        <dbReference type="ARBA" id="ARBA00023163"/>
    </source>
</evidence>
<sequence length="206" mass="22630">MTQTETRAPTVYLVDDDNDVRTALTRSLSKRGFHVLSFASADAFLQEVEPGVDGCLILDYGMPKMDGLELQAHLNATGCDLPVIFITGHGGIPESVRATKAGALDFLEKPFSLPILLERIETALEISTQRSKAKEKEAEIANRLATLTKREHEVFAFILANPSLTSSKEIAQNLGISPRTVDIHRGRVLKKLVVKTMVELIDVYAV</sequence>
<dbReference type="SUPFAM" id="SSF52172">
    <property type="entry name" value="CheY-like"/>
    <property type="match status" value="1"/>
</dbReference>
<evidence type="ECO:0000313" key="9">
    <source>
        <dbReference type="EMBL" id="MQY43782.1"/>
    </source>
</evidence>
<evidence type="ECO:0000256" key="6">
    <source>
        <dbReference type="PROSITE-ProRule" id="PRU00169"/>
    </source>
</evidence>
<dbReference type="GO" id="GO:0006355">
    <property type="term" value="P:regulation of DNA-templated transcription"/>
    <property type="evidence" value="ECO:0007669"/>
    <property type="project" value="InterPro"/>
</dbReference>
<feature type="domain" description="HTH luxR-type" evidence="7">
    <location>
        <begin position="140"/>
        <end position="206"/>
    </location>
</feature>
<keyword evidence="2" id="KW-0902">Two-component regulatory system</keyword>
<reference evidence="9 10" key="1">
    <citation type="submission" date="2019-10" db="EMBL/GenBank/DDBJ databases">
        <title>Epibacterium sp. nov., isolated from seawater.</title>
        <authorList>
            <person name="Zhang X."/>
            <person name="Li N."/>
        </authorList>
    </citation>
    <scope>NUCLEOTIDE SEQUENCE [LARGE SCALE GENOMIC DNA]</scope>
    <source>
        <strain evidence="9 10">SM1969</strain>
    </source>
</reference>
<evidence type="ECO:0000313" key="10">
    <source>
        <dbReference type="Proteomes" id="UP000436694"/>
    </source>
</evidence>
<protein>
    <submittedName>
        <fullName evidence="9">Response regulator</fullName>
    </submittedName>
</protein>
<dbReference type="Gene3D" id="3.40.50.2300">
    <property type="match status" value="1"/>
</dbReference>
<dbReference type="PROSITE" id="PS50043">
    <property type="entry name" value="HTH_LUXR_2"/>
    <property type="match status" value="1"/>
</dbReference>
<accession>A0A844B0H1</accession>
<dbReference type="InterPro" id="IPR001789">
    <property type="entry name" value="Sig_transdc_resp-reg_receiver"/>
</dbReference>
<dbReference type="CDD" id="cd17537">
    <property type="entry name" value="REC_FixJ"/>
    <property type="match status" value="1"/>
</dbReference>
<proteinExistence type="predicted"/>